<feature type="transmembrane region" description="Helical" evidence="2">
    <location>
        <begin position="644"/>
        <end position="667"/>
    </location>
</feature>
<feature type="region of interest" description="Disordered" evidence="1">
    <location>
        <begin position="280"/>
        <end position="322"/>
    </location>
</feature>
<feature type="region of interest" description="Disordered" evidence="1">
    <location>
        <begin position="480"/>
        <end position="515"/>
    </location>
</feature>
<evidence type="ECO:0008006" key="5">
    <source>
        <dbReference type="Google" id="ProtNLM"/>
    </source>
</evidence>
<comment type="caution">
    <text evidence="3">The sequence shown here is derived from an EMBL/GenBank/DDBJ whole genome shotgun (WGS) entry which is preliminary data.</text>
</comment>
<feature type="compositionally biased region" description="Low complexity" evidence="1">
    <location>
        <begin position="280"/>
        <end position="294"/>
    </location>
</feature>
<name>A0A9W8CQW2_9FUNG</name>
<proteinExistence type="predicted"/>
<sequence>MNYHDSTDDLAYQMPLPSNQLRPYEHSSARAKANATNTAAYHSADDLAAAQASAPRNTRGRSESDGFRTMSARSSDDRAPLTTFFGAQAWQRLSTALPQGVRDPLNIDELEREERLMPYTEVSVGAIMGGAAGSAGASLALSHAHASANEQGSSRHLSHLSNAFGGVAAVLSEKGSAAPSPIDWAYMQDHNLRTGGLPSLDQVLTRRTRAPLALRDFAVHCSVRQPQARRWLEFYMAARTHEKMCLAYESDLRHAKARSHYASLDAYSGANARASVADPLAAAADQQQQAGATADPERKAAAHTAAIESLSRGGRRSADADDRVLYPEDDAIREASGSLGAGSKGAFRRSHRQSSRMALQIQSSAETIFLRYFRAALDPNLMQGTGSFWQTQSSTATTSSSAAAAAAAAATARARGTTGRMGSLKRMLTQKTGGYGSRAINGLRPTLDDPYHQGYGVAATDSIYVGAAATAGSARDRSHSGAASMYDNNHGRLGSTPSLTMSRDHLHTPITGDSDGVAMMPQYMNGASSGRPGLGGPFSSSRQHLYYHMPWPPEILTEIEQRLLHDGAALDAALFSEALLYAYDVLDTYYFPIFIADAVSRNVTRDHCILRVLFAFFFLWFGFALPLALILLDHQPKAQRVWTILPQFIGWWNMAVGFGGCDLLLAVMRKYQSPTMREPVAANAKRGSEVVVTEKQQQQHQQSWGTLGSWRRAWFSTRISVDMTATRMVRARSIRWFIGALVMTAVSSAILCAVPGTTIFTD</sequence>
<feature type="transmembrane region" description="Helical" evidence="2">
    <location>
        <begin position="608"/>
        <end position="632"/>
    </location>
</feature>
<dbReference type="EMBL" id="JANBOJ010000250">
    <property type="protein sequence ID" value="KAJ1720523.1"/>
    <property type="molecule type" value="Genomic_DNA"/>
</dbReference>
<evidence type="ECO:0000313" key="3">
    <source>
        <dbReference type="EMBL" id="KAJ1720523.1"/>
    </source>
</evidence>
<dbReference type="Proteomes" id="UP001149813">
    <property type="component" value="Unassembled WGS sequence"/>
</dbReference>
<evidence type="ECO:0000256" key="1">
    <source>
        <dbReference type="SAM" id="MobiDB-lite"/>
    </source>
</evidence>
<evidence type="ECO:0000313" key="4">
    <source>
        <dbReference type="Proteomes" id="UP001149813"/>
    </source>
</evidence>
<dbReference type="PANTHER" id="PTHR13155">
    <property type="entry name" value="A-KINASE ANCHOR PROTEINS"/>
    <property type="match status" value="1"/>
</dbReference>
<dbReference type="GO" id="GO:0008104">
    <property type="term" value="P:intracellular protein localization"/>
    <property type="evidence" value="ECO:0007669"/>
    <property type="project" value="TreeGrafter"/>
</dbReference>
<keyword evidence="2" id="KW-1133">Transmembrane helix</keyword>
<keyword evidence="2" id="KW-0812">Transmembrane</keyword>
<dbReference type="PANTHER" id="PTHR13155:SF1">
    <property type="entry name" value="A-KINASE ANCHOR PROTEIN 10, MITOCHONDRIAL"/>
    <property type="match status" value="1"/>
</dbReference>
<dbReference type="AlphaFoldDB" id="A0A9W8CQW2"/>
<evidence type="ECO:0000256" key="2">
    <source>
        <dbReference type="SAM" id="Phobius"/>
    </source>
</evidence>
<protein>
    <recommendedName>
        <fullName evidence="5">RGS domain-containing protein</fullName>
    </recommendedName>
</protein>
<feature type="transmembrane region" description="Helical" evidence="2">
    <location>
        <begin position="736"/>
        <end position="760"/>
    </location>
</feature>
<dbReference type="GO" id="GO:0005886">
    <property type="term" value="C:plasma membrane"/>
    <property type="evidence" value="ECO:0007669"/>
    <property type="project" value="TreeGrafter"/>
</dbReference>
<organism evidence="3 4">
    <name type="scientific">Coemansia erecta</name>
    <dbReference type="NCBI Taxonomy" id="147472"/>
    <lineage>
        <taxon>Eukaryota</taxon>
        <taxon>Fungi</taxon>
        <taxon>Fungi incertae sedis</taxon>
        <taxon>Zoopagomycota</taxon>
        <taxon>Kickxellomycotina</taxon>
        <taxon>Kickxellomycetes</taxon>
        <taxon>Kickxellales</taxon>
        <taxon>Kickxellaceae</taxon>
        <taxon>Coemansia</taxon>
    </lineage>
</organism>
<feature type="region of interest" description="Disordered" evidence="1">
    <location>
        <begin position="1"/>
        <end position="74"/>
    </location>
</feature>
<feature type="compositionally biased region" description="Low complexity" evidence="1">
    <location>
        <begin position="30"/>
        <end position="54"/>
    </location>
</feature>
<dbReference type="InterPro" id="IPR052246">
    <property type="entry name" value="Cell_Polariz_PKAAnc"/>
</dbReference>
<keyword evidence="4" id="KW-1185">Reference proteome</keyword>
<dbReference type="OrthoDB" id="5584247at2759"/>
<reference evidence="3" key="1">
    <citation type="submission" date="2022-07" db="EMBL/GenBank/DDBJ databases">
        <title>Phylogenomic reconstructions and comparative analyses of Kickxellomycotina fungi.</title>
        <authorList>
            <person name="Reynolds N.K."/>
            <person name="Stajich J.E."/>
            <person name="Barry K."/>
            <person name="Grigoriev I.V."/>
            <person name="Crous P."/>
            <person name="Smith M.E."/>
        </authorList>
    </citation>
    <scope>NUCLEOTIDE SEQUENCE</scope>
    <source>
        <strain evidence="3">NBRC 32514</strain>
    </source>
</reference>
<keyword evidence="2" id="KW-0472">Membrane</keyword>
<accession>A0A9W8CQW2</accession>
<gene>
    <name evidence="3" type="ORF">LPJ53_004860</name>
</gene>
<feature type="transmembrane region" description="Helical" evidence="2">
    <location>
        <begin position="578"/>
        <end position="596"/>
    </location>
</feature>